<evidence type="ECO:0000256" key="1">
    <source>
        <dbReference type="SAM" id="MobiDB-lite"/>
    </source>
</evidence>
<organism evidence="2 3">
    <name type="scientific">Streptomyces tibetensis</name>
    <dbReference type="NCBI Taxonomy" id="2382123"/>
    <lineage>
        <taxon>Bacteria</taxon>
        <taxon>Bacillati</taxon>
        <taxon>Actinomycetota</taxon>
        <taxon>Actinomycetes</taxon>
        <taxon>Kitasatosporales</taxon>
        <taxon>Streptomycetaceae</taxon>
        <taxon>Streptomyces</taxon>
    </lineage>
</organism>
<dbReference type="EMBL" id="JBIAJP010000014">
    <property type="protein sequence ID" value="MFF0008548.1"/>
    <property type="molecule type" value="Genomic_DNA"/>
</dbReference>
<comment type="caution">
    <text evidence="2">The sequence shown here is derived from an EMBL/GenBank/DDBJ whole genome shotgun (WGS) entry which is preliminary data.</text>
</comment>
<evidence type="ECO:0000313" key="2">
    <source>
        <dbReference type="EMBL" id="MFF0008548.1"/>
    </source>
</evidence>
<feature type="region of interest" description="Disordered" evidence="1">
    <location>
        <begin position="53"/>
        <end position="73"/>
    </location>
</feature>
<dbReference type="Proteomes" id="UP001601422">
    <property type="component" value="Unassembled WGS sequence"/>
</dbReference>
<evidence type="ECO:0000313" key="3">
    <source>
        <dbReference type="Proteomes" id="UP001601422"/>
    </source>
</evidence>
<sequence>MDVMLPCPHDDECTGRAWAPAYSVTCLSRAPNGDLEDDEDLVCTKGVEPAPRSWVRQDEAGSPGRVSYSAPPPGSARLRVRRADFDHTVRLGWIRCPQSIEIRAWPCL</sequence>
<dbReference type="RefSeq" id="WP_361951974.1">
    <property type="nucleotide sequence ID" value="NZ_JBEXWI010000056.1"/>
</dbReference>
<name>A0ABW6N6Z4_9ACTN</name>
<reference evidence="2 3" key="1">
    <citation type="submission" date="2024-10" db="EMBL/GenBank/DDBJ databases">
        <title>The Natural Products Discovery Center: Release of the First 8490 Sequenced Strains for Exploring Actinobacteria Biosynthetic Diversity.</title>
        <authorList>
            <person name="Kalkreuter E."/>
            <person name="Kautsar S.A."/>
            <person name="Yang D."/>
            <person name="Bader C.D."/>
            <person name="Teijaro C.N."/>
            <person name="Fluegel L."/>
            <person name="Davis C.M."/>
            <person name="Simpson J.R."/>
            <person name="Lauterbach L."/>
            <person name="Steele A.D."/>
            <person name="Gui C."/>
            <person name="Meng S."/>
            <person name="Li G."/>
            <person name="Viehrig K."/>
            <person name="Ye F."/>
            <person name="Su P."/>
            <person name="Kiefer A.F."/>
            <person name="Nichols A."/>
            <person name="Cepeda A.J."/>
            <person name="Yan W."/>
            <person name="Fan B."/>
            <person name="Jiang Y."/>
            <person name="Adhikari A."/>
            <person name="Zheng C.-J."/>
            <person name="Schuster L."/>
            <person name="Cowan T.M."/>
            <person name="Smanski M.J."/>
            <person name="Chevrette M.G."/>
            <person name="De Carvalho L.P.S."/>
            <person name="Shen B."/>
        </authorList>
    </citation>
    <scope>NUCLEOTIDE SEQUENCE [LARGE SCALE GENOMIC DNA]</scope>
    <source>
        <strain evidence="2 3">NPDC005497</strain>
    </source>
</reference>
<keyword evidence="3" id="KW-1185">Reference proteome</keyword>
<gene>
    <name evidence="2" type="ORF">ACFYQT_34625</name>
</gene>
<accession>A0ABW6N6Z4</accession>
<proteinExistence type="predicted"/>
<protein>
    <submittedName>
        <fullName evidence="2">Uncharacterized protein</fullName>
    </submittedName>
</protein>